<evidence type="ECO:0000256" key="1">
    <source>
        <dbReference type="SAM" id="Coils"/>
    </source>
</evidence>
<protein>
    <submittedName>
        <fullName evidence="4">Chaperone regulator</fullName>
    </submittedName>
</protein>
<dbReference type="PANTHER" id="PTHR44924">
    <property type="entry name" value="DNAJ SUBFAMILY A MEMBER 2"/>
    <property type="match status" value="1"/>
</dbReference>
<evidence type="ECO:0000313" key="4">
    <source>
        <dbReference type="EMBL" id="OCF54658.1"/>
    </source>
</evidence>
<dbReference type="Pfam" id="PF00226">
    <property type="entry name" value="DnaJ"/>
    <property type="match status" value="1"/>
</dbReference>
<dbReference type="Gene3D" id="1.10.287.110">
    <property type="entry name" value="DnaJ domain"/>
    <property type="match status" value="1"/>
</dbReference>
<dbReference type="PROSITE" id="PS00636">
    <property type="entry name" value="DNAJ_1"/>
    <property type="match status" value="1"/>
</dbReference>
<dbReference type="Pfam" id="PF14308">
    <property type="entry name" value="DnaJ-X"/>
    <property type="match status" value="1"/>
</dbReference>
<dbReference type="OrthoDB" id="552049at2759"/>
<feature type="compositionally biased region" description="Polar residues" evidence="2">
    <location>
        <begin position="55"/>
        <end position="74"/>
    </location>
</feature>
<feature type="domain" description="J" evidence="3">
    <location>
        <begin position="92"/>
        <end position="157"/>
    </location>
</feature>
<dbReference type="SMART" id="SM00271">
    <property type="entry name" value="DnaJ"/>
    <property type="match status" value="1"/>
</dbReference>
<dbReference type="CDD" id="cd06257">
    <property type="entry name" value="DnaJ"/>
    <property type="match status" value="1"/>
</dbReference>
<accession>A0A1B9IG59</accession>
<feature type="compositionally biased region" description="Low complexity" evidence="2">
    <location>
        <begin position="505"/>
        <end position="514"/>
    </location>
</feature>
<dbReference type="PANTHER" id="PTHR44924:SF1">
    <property type="entry name" value="DNAJ SUBFAMILY A MEMBER 2"/>
    <property type="match status" value="1"/>
</dbReference>
<sequence>MSTIVDSRPRGTYIPADCPSCRSQQEYMVPPTFIGTLRVRCAACKQFFTHPQPKPTSGTSRQGGSTRNNTNGPSRDTGRRGIGTDKNPIDLAYYEVLGLDSQCTTEEVKKAYRRLAIKLHPDKNRDDPDAEEKFKQISIAYQVLSDPELRHKYNEFGQKNGGGVAEPAGGFQDPEEVFGKMFGGDRFEDLIGQISIGKDMKDAFQQQHEAEAGDYMIGPTGKPMMTPDAMQRKLLRDRAVAEEKARVRRERVEKLAKNLVNKLNIYTEAAKGTEDKLVGASFKEICRLEAEDLKEESYGTELLNAIGKAYQAKSAQHMASSQFAPLGWFHGAKNTFNVMGDTVATVRSALELKAVFDKLQQAEQSGMSPEELRKLEEQAAEQGIRTLWKGAKLEVESVVRETCEKVLTEPSIPKEKLHMRAYALGLMADAYLAIRKDGESPAAEEFVKVETPASKQRDAANASGKPPVPPRPVNGAASASTPTPAPAPAPAVPPRPTTQTQEKPAAATTSNASAADKEKEETLNAAYKAYESKRRSGGNPGGPNDTFHSDVSDRNPRAL</sequence>
<feature type="coiled-coil region" evidence="1">
    <location>
        <begin position="242"/>
        <end position="269"/>
    </location>
</feature>
<dbReference type="InterPro" id="IPR018253">
    <property type="entry name" value="DnaJ_domain_CS"/>
</dbReference>
<dbReference type="InterPro" id="IPR026894">
    <property type="entry name" value="DnaJ_X"/>
</dbReference>
<dbReference type="STRING" id="1331196.A0A1B9IG59"/>
<dbReference type="Proteomes" id="UP000092583">
    <property type="component" value="Unassembled WGS sequence"/>
</dbReference>
<organism evidence="4 5">
    <name type="scientific">Kwoniella mangroviensis CBS 10435</name>
    <dbReference type="NCBI Taxonomy" id="1331196"/>
    <lineage>
        <taxon>Eukaryota</taxon>
        <taxon>Fungi</taxon>
        <taxon>Dikarya</taxon>
        <taxon>Basidiomycota</taxon>
        <taxon>Agaricomycotina</taxon>
        <taxon>Tremellomycetes</taxon>
        <taxon>Tremellales</taxon>
        <taxon>Cryptococcaceae</taxon>
        <taxon>Kwoniella</taxon>
    </lineage>
</organism>
<proteinExistence type="predicted"/>
<evidence type="ECO:0000259" key="3">
    <source>
        <dbReference type="PROSITE" id="PS50076"/>
    </source>
</evidence>
<feature type="region of interest" description="Disordered" evidence="2">
    <location>
        <begin position="50"/>
        <end position="85"/>
    </location>
</feature>
<feature type="region of interest" description="Disordered" evidence="2">
    <location>
        <begin position="445"/>
        <end position="559"/>
    </location>
</feature>
<feature type="compositionally biased region" description="Pro residues" evidence="2">
    <location>
        <begin position="483"/>
        <end position="496"/>
    </location>
</feature>
<dbReference type="PRINTS" id="PR00625">
    <property type="entry name" value="JDOMAIN"/>
</dbReference>
<dbReference type="PROSITE" id="PS50076">
    <property type="entry name" value="DNAJ_2"/>
    <property type="match status" value="1"/>
</dbReference>
<keyword evidence="5" id="KW-1185">Reference proteome</keyword>
<dbReference type="AlphaFoldDB" id="A0A1B9IG59"/>
<reference evidence="5" key="2">
    <citation type="submission" date="2013-12" db="EMBL/GenBank/DDBJ databases">
        <title>Evolution of pathogenesis and genome organization in the Tremellales.</title>
        <authorList>
            <person name="Cuomo C."/>
            <person name="Litvintseva A."/>
            <person name="Heitman J."/>
            <person name="Chen Y."/>
            <person name="Sun S."/>
            <person name="Springer D."/>
            <person name="Dromer F."/>
            <person name="Young S."/>
            <person name="Zeng Q."/>
            <person name="Chapman S."/>
            <person name="Gujja S."/>
            <person name="Saif S."/>
            <person name="Birren B."/>
        </authorList>
    </citation>
    <scope>NUCLEOTIDE SEQUENCE [LARGE SCALE GENOMIC DNA]</scope>
    <source>
        <strain evidence="5">CBS 10435</strain>
    </source>
</reference>
<keyword evidence="1" id="KW-0175">Coiled coil</keyword>
<reference evidence="4 5" key="1">
    <citation type="submission" date="2013-07" db="EMBL/GenBank/DDBJ databases">
        <title>The Genome Sequence of Kwoniella mangroviensis CBS10435.</title>
        <authorList>
            <consortium name="The Broad Institute Genome Sequencing Platform"/>
            <person name="Cuomo C."/>
            <person name="Litvintseva A."/>
            <person name="Chen Y."/>
            <person name="Heitman J."/>
            <person name="Sun S."/>
            <person name="Springer D."/>
            <person name="Dromer F."/>
            <person name="Young S.K."/>
            <person name="Zeng Q."/>
            <person name="Gargeya S."/>
            <person name="Fitzgerald M."/>
            <person name="Abouelleil A."/>
            <person name="Alvarado L."/>
            <person name="Berlin A.M."/>
            <person name="Chapman S.B."/>
            <person name="Dewar J."/>
            <person name="Goldberg J."/>
            <person name="Griggs A."/>
            <person name="Gujja S."/>
            <person name="Hansen M."/>
            <person name="Howarth C."/>
            <person name="Imamovic A."/>
            <person name="Larimer J."/>
            <person name="McCowan C."/>
            <person name="Murphy C."/>
            <person name="Pearson M."/>
            <person name="Priest M."/>
            <person name="Roberts A."/>
            <person name="Saif S."/>
            <person name="Shea T."/>
            <person name="Sykes S."/>
            <person name="Wortman J."/>
            <person name="Nusbaum C."/>
            <person name="Birren B."/>
        </authorList>
    </citation>
    <scope>NUCLEOTIDE SEQUENCE [LARGE SCALE GENOMIC DNA]</scope>
    <source>
        <strain evidence="4 5">CBS 10435</strain>
    </source>
</reference>
<dbReference type="InterPro" id="IPR001623">
    <property type="entry name" value="DnaJ_domain"/>
</dbReference>
<evidence type="ECO:0000256" key="2">
    <source>
        <dbReference type="SAM" id="MobiDB-lite"/>
    </source>
</evidence>
<feature type="compositionally biased region" description="Basic and acidic residues" evidence="2">
    <location>
        <begin position="547"/>
        <end position="559"/>
    </location>
</feature>
<gene>
    <name evidence="4" type="ORF">L486_07790</name>
</gene>
<name>A0A1B9IG59_9TREE</name>
<dbReference type="SUPFAM" id="SSF46565">
    <property type="entry name" value="Chaperone J-domain"/>
    <property type="match status" value="1"/>
</dbReference>
<dbReference type="EMBL" id="KI669469">
    <property type="protein sequence ID" value="OCF54658.1"/>
    <property type="molecule type" value="Genomic_DNA"/>
</dbReference>
<evidence type="ECO:0000313" key="5">
    <source>
        <dbReference type="Proteomes" id="UP000092583"/>
    </source>
</evidence>
<dbReference type="InterPro" id="IPR036869">
    <property type="entry name" value="J_dom_sf"/>
</dbReference>